<dbReference type="OrthoDB" id="35501at2157"/>
<gene>
    <name evidence="2" type="ORF">GWK48_02415</name>
</gene>
<protein>
    <submittedName>
        <fullName evidence="2">SDR family NAD(P)-dependent oxidoreductase</fullName>
    </submittedName>
</protein>
<dbReference type="Gene3D" id="3.40.50.720">
    <property type="entry name" value="NAD(P)-binding Rossmann-like Domain"/>
    <property type="match status" value="1"/>
</dbReference>
<evidence type="ECO:0000313" key="2">
    <source>
        <dbReference type="EMBL" id="QKQ99400.1"/>
    </source>
</evidence>
<dbReference type="InterPro" id="IPR002347">
    <property type="entry name" value="SDR_fam"/>
</dbReference>
<name>A0A6N0NWA6_9CREN</name>
<reference evidence="2 3" key="1">
    <citation type="submission" date="2020-02" db="EMBL/GenBank/DDBJ databases">
        <title>Comparative genome analysis reveals the metabolism and evolution of the thermophilic archaeal genus Metallosphaera.</title>
        <authorList>
            <person name="Jiang C."/>
        </authorList>
    </citation>
    <scope>NUCLEOTIDE SEQUENCE [LARGE SCALE GENOMIC DNA]</scope>
    <source>
        <strain evidence="2 3">Ric-A</strain>
    </source>
</reference>
<comment type="similarity">
    <text evidence="1">Belongs to the short-chain dehydrogenases/reductases (SDR) family.</text>
</comment>
<organism evidence="2 3">
    <name type="scientific">Metallosphaera tengchongensis</name>
    <dbReference type="NCBI Taxonomy" id="1532350"/>
    <lineage>
        <taxon>Archaea</taxon>
        <taxon>Thermoproteota</taxon>
        <taxon>Thermoprotei</taxon>
        <taxon>Sulfolobales</taxon>
        <taxon>Sulfolobaceae</taxon>
        <taxon>Metallosphaera</taxon>
    </lineage>
</organism>
<evidence type="ECO:0000313" key="3">
    <source>
        <dbReference type="Proteomes" id="UP000509301"/>
    </source>
</evidence>
<dbReference type="PANTHER" id="PTHR42879">
    <property type="entry name" value="3-OXOACYL-(ACYL-CARRIER-PROTEIN) REDUCTASE"/>
    <property type="match status" value="1"/>
</dbReference>
<dbReference type="KEGG" id="mten:GWK48_02415"/>
<dbReference type="InterPro" id="IPR036291">
    <property type="entry name" value="NAD(P)-bd_dom_sf"/>
</dbReference>
<dbReference type="AlphaFoldDB" id="A0A6N0NWA6"/>
<dbReference type="Pfam" id="PF00106">
    <property type="entry name" value="adh_short"/>
    <property type="match status" value="1"/>
</dbReference>
<dbReference type="EMBL" id="CP049074">
    <property type="protein sequence ID" value="QKQ99400.1"/>
    <property type="molecule type" value="Genomic_DNA"/>
</dbReference>
<dbReference type="RefSeq" id="WP_174629262.1">
    <property type="nucleotide sequence ID" value="NZ_CP049074.1"/>
</dbReference>
<dbReference type="PRINTS" id="PR00081">
    <property type="entry name" value="GDHRDH"/>
</dbReference>
<sequence>MFPVKGKRVLITASTEGIGRGVAETFSENGATVVISSRSREKLKSAITEMRRVSPSVYGIESDMTDYKSLASLVSYAIKVMGGIDVLVVNTGNPIREPVTFSETEIVDWENSVRLYLLGAIYVTKLALEDMVKRRWGRVIYLSSWTVKEPQSILVLADVSRSPLLQLTKILSKDYGKHGVTFNTVLMGSFNTPGAKRTLSKYAESKGVSFEEVWKERVLNPIAVGRTGDVKKDLGSLLLFLSSDFSEYITGTSILLDGGTSSAL</sequence>
<dbReference type="SUPFAM" id="SSF51735">
    <property type="entry name" value="NAD(P)-binding Rossmann-fold domains"/>
    <property type="match status" value="1"/>
</dbReference>
<accession>A0A6N0NWA6</accession>
<dbReference type="PANTHER" id="PTHR42879:SF5">
    <property type="entry name" value="SHORT-CHAIN ALCOHOL DEHYDROGENASE"/>
    <property type="match status" value="1"/>
</dbReference>
<evidence type="ECO:0000256" key="1">
    <source>
        <dbReference type="ARBA" id="ARBA00006484"/>
    </source>
</evidence>
<dbReference type="InterPro" id="IPR050259">
    <property type="entry name" value="SDR"/>
</dbReference>
<dbReference type="Proteomes" id="UP000509301">
    <property type="component" value="Chromosome"/>
</dbReference>
<proteinExistence type="inferred from homology"/>
<dbReference type="GeneID" id="55640765"/>
<keyword evidence="3" id="KW-1185">Reference proteome</keyword>